<proteinExistence type="predicted"/>
<dbReference type="AlphaFoldDB" id="A0A150TAW6"/>
<sequence length="173" mass="17544">MVEHRAIGFTTLCIGALCGTLTGCTGRGLAVDDAASGGVAPVSGREMMQILEDYTYGHMPPPPGNVTAVPVSGPTEITTTSGVDAVYRKLHLSFGPGGELGFDVGLFFPKANAAPDGEAEARPVLISLSFGSGEDSLGRAAGALARGYAVATIGYQELGADSPDYASSAFFPA</sequence>
<evidence type="ECO:0000313" key="1">
    <source>
        <dbReference type="EMBL" id="KYG01588.1"/>
    </source>
</evidence>
<protein>
    <submittedName>
        <fullName evidence="1">Uncharacterized protein</fullName>
    </submittedName>
</protein>
<gene>
    <name evidence="1" type="ORF">BE21_56425</name>
</gene>
<dbReference type="Proteomes" id="UP000075502">
    <property type="component" value="Unassembled WGS sequence"/>
</dbReference>
<organism evidence="1 2">
    <name type="scientific">Sorangium cellulosum</name>
    <name type="common">Polyangium cellulosum</name>
    <dbReference type="NCBI Taxonomy" id="56"/>
    <lineage>
        <taxon>Bacteria</taxon>
        <taxon>Pseudomonadati</taxon>
        <taxon>Myxococcota</taxon>
        <taxon>Polyangia</taxon>
        <taxon>Polyangiales</taxon>
        <taxon>Polyangiaceae</taxon>
        <taxon>Sorangium</taxon>
    </lineage>
</organism>
<comment type="caution">
    <text evidence="1">The sequence shown here is derived from an EMBL/GenBank/DDBJ whole genome shotgun (WGS) entry which is preliminary data.</text>
</comment>
<dbReference type="InterPro" id="IPR029058">
    <property type="entry name" value="AB_hydrolase_fold"/>
</dbReference>
<dbReference type="Gene3D" id="3.40.50.1820">
    <property type="entry name" value="alpha/beta hydrolase"/>
    <property type="match status" value="1"/>
</dbReference>
<accession>A0A150TAW6</accession>
<dbReference type="EMBL" id="JEME01003260">
    <property type="protein sequence ID" value="KYG01588.1"/>
    <property type="molecule type" value="Genomic_DNA"/>
</dbReference>
<evidence type="ECO:0000313" key="2">
    <source>
        <dbReference type="Proteomes" id="UP000075502"/>
    </source>
</evidence>
<name>A0A150TAW6_SORCE</name>
<reference evidence="1 2" key="1">
    <citation type="submission" date="2014-02" db="EMBL/GenBank/DDBJ databases">
        <title>The small core and large imbalanced accessory genome model reveals a collaborative survival strategy of Sorangium cellulosum strains in nature.</title>
        <authorList>
            <person name="Han K."/>
            <person name="Peng R."/>
            <person name="Blom J."/>
            <person name="Li Y.-Z."/>
        </authorList>
    </citation>
    <scope>NUCLEOTIDE SEQUENCE [LARGE SCALE GENOMIC DNA]</scope>
    <source>
        <strain evidence="1 2">So0007-03</strain>
    </source>
</reference>
<dbReference type="PROSITE" id="PS51257">
    <property type="entry name" value="PROKAR_LIPOPROTEIN"/>
    <property type="match status" value="1"/>
</dbReference>